<dbReference type="RefSeq" id="WP_156221917.1">
    <property type="nucleotide sequence ID" value="NZ_WOFH01000020.1"/>
</dbReference>
<feature type="domain" description="Enoyl reductase (ER)" evidence="1">
    <location>
        <begin position="13"/>
        <end position="320"/>
    </location>
</feature>
<dbReference type="Pfam" id="PF08240">
    <property type="entry name" value="ADH_N"/>
    <property type="match status" value="1"/>
</dbReference>
<dbReference type="GO" id="GO:0016491">
    <property type="term" value="F:oxidoreductase activity"/>
    <property type="evidence" value="ECO:0007669"/>
    <property type="project" value="InterPro"/>
</dbReference>
<comment type="caution">
    <text evidence="2">The sequence shown here is derived from an EMBL/GenBank/DDBJ whole genome shotgun (WGS) entry which is preliminary data.</text>
</comment>
<dbReference type="InterPro" id="IPR036291">
    <property type="entry name" value="NAD(P)-bd_dom_sf"/>
</dbReference>
<keyword evidence="3" id="KW-1185">Reference proteome</keyword>
<dbReference type="PANTHER" id="PTHR45033">
    <property type="match status" value="1"/>
</dbReference>
<sequence>MFAVTATRIDADDPLNGLTLGERPDPEVPDGWTTVTVKAAALNHHDLWSLRGVGLPAERLPMILGCDASGVDEDGNEVIVHAVVGDPDRGGGDETLDPKRSLLSESHPGTLAEKVAVPRRNLVRKPAELSFEEAACLPTAWLTAYRMLFDKAGVEPGGSVLVQGAGGGVATAAIALASAAGLRVYATSRSEAKRARALELGADAALESGARLPERVDAVIETVGQATWSHSLKSLRPGGRVVVSGATSGAVPPADLNRVFFLQLQVVGSTMGTRGQLERLAGFLVKSGVRPPIDRALPLGRAREGFAAMAEGDLFGKIVFTT</sequence>
<name>A0A7K1LD20_9ACTN</name>
<organism evidence="2 3">
    <name type="scientific">Actinomadura litoris</name>
    <dbReference type="NCBI Taxonomy" id="2678616"/>
    <lineage>
        <taxon>Bacteria</taxon>
        <taxon>Bacillati</taxon>
        <taxon>Actinomycetota</taxon>
        <taxon>Actinomycetes</taxon>
        <taxon>Streptosporangiales</taxon>
        <taxon>Thermomonosporaceae</taxon>
        <taxon>Actinomadura</taxon>
    </lineage>
</organism>
<dbReference type="AlphaFoldDB" id="A0A7K1LD20"/>
<dbReference type="SUPFAM" id="SSF50129">
    <property type="entry name" value="GroES-like"/>
    <property type="match status" value="1"/>
</dbReference>
<reference evidence="2 3" key="1">
    <citation type="submission" date="2019-11" db="EMBL/GenBank/DDBJ databases">
        <authorList>
            <person name="Cao P."/>
        </authorList>
    </citation>
    <scope>NUCLEOTIDE SEQUENCE [LARGE SCALE GENOMIC DNA]</scope>
    <source>
        <strain evidence="2 3">NEAU-AAG5</strain>
    </source>
</reference>
<dbReference type="Gene3D" id="3.90.180.10">
    <property type="entry name" value="Medium-chain alcohol dehydrogenases, catalytic domain"/>
    <property type="match status" value="1"/>
</dbReference>
<proteinExistence type="predicted"/>
<gene>
    <name evidence="2" type="ORF">GNZ18_37905</name>
</gene>
<evidence type="ECO:0000313" key="2">
    <source>
        <dbReference type="EMBL" id="MUN42322.1"/>
    </source>
</evidence>
<dbReference type="InterPro" id="IPR013149">
    <property type="entry name" value="ADH-like_C"/>
</dbReference>
<dbReference type="SUPFAM" id="SSF51735">
    <property type="entry name" value="NAD(P)-binding Rossmann-fold domains"/>
    <property type="match status" value="1"/>
</dbReference>
<accession>A0A7K1LD20</accession>
<dbReference type="InterPro" id="IPR020843">
    <property type="entry name" value="ER"/>
</dbReference>
<dbReference type="Gene3D" id="3.40.50.720">
    <property type="entry name" value="NAD(P)-binding Rossmann-like Domain"/>
    <property type="match status" value="1"/>
</dbReference>
<dbReference type="EMBL" id="WOFH01000020">
    <property type="protein sequence ID" value="MUN42322.1"/>
    <property type="molecule type" value="Genomic_DNA"/>
</dbReference>
<dbReference type="InterPro" id="IPR052711">
    <property type="entry name" value="Zinc_ADH-like"/>
</dbReference>
<evidence type="ECO:0000259" key="1">
    <source>
        <dbReference type="SMART" id="SM00829"/>
    </source>
</evidence>
<dbReference type="Proteomes" id="UP000432015">
    <property type="component" value="Unassembled WGS sequence"/>
</dbReference>
<protein>
    <submittedName>
        <fullName evidence="2">Zinc-binding dehydrogenase</fullName>
    </submittedName>
</protein>
<evidence type="ECO:0000313" key="3">
    <source>
        <dbReference type="Proteomes" id="UP000432015"/>
    </source>
</evidence>
<dbReference type="InterPro" id="IPR013154">
    <property type="entry name" value="ADH-like_N"/>
</dbReference>
<dbReference type="SMART" id="SM00829">
    <property type="entry name" value="PKS_ER"/>
    <property type="match status" value="1"/>
</dbReference>
<dbReference type="Pfam" id="PF00107">
    <property type="entry name" value="ADH_zinc_N"/>
    <property type="match status" value="1"/>
</dbReference>
<dbReference type="InterPro" id="IPR011032">
    <property type="entry name" value="GroES-like_sf"/>
</dbReference>
<dbReference type="PANTHER" id="PTHR45033:SF3">
    <property type="entry name" value="DEHYDROGENASE, PUTATIVE (AFU_ORTHOLOGUE AFUA_2G13270)-RELATED"/>
    <property type="match status" value="1"/>
</dbReference>